<sequence>MWWGLLGHRAGAWGQLVVFFRAWECWEARGLGSHFVWSAVVWLRGKKATTSRSSPNVECDDLSSLWSGDLVGGC</sequence>
<keyword evidence="2" id="KW-1185">Reference proteome</keyword>
<dbReference type="EMBL" id="CP036298">
    <property type="protein sequence ID" value="QDV26800.1"/>
    <property type="molecule type" value="Genomic_DNA"/>
</dbReference>
<evidence type="ECO:0000313" key="1">
    <source>
        <dbReference type="EMBL" id="QDV26800.1"/>
    </source>
</evidence>
<gene>
    <name evidence="1" type="ORF">Q31a_51790</name>
</gene>
<dbReference type="KEGG" id="ahel:Q31a_51790"/>
<accession>A0A518GE11</accession>
<name>A0A518GE11_9BACT</name>
<evidence type="ECO:0000313" key="2">
    <source>
        <dbReference type="Proteomes" id="UP000318017"/>
    </source>
</evidence>
<reference evidence="1 2" key="1">
    <citation type="submission" date="2019-02" db="EMBL/GenBank/DDBJ databases">
        <title>Deep-cultivation of Planctomycetes and their phenomic and genomic characterization uncovers novel biology.</title>
        <authorList>
            <person name="Wiegand S."/>
            <person name="Jogler M."/>
            <person name="Boedeker C."/>
            <person name="Pinto D."/>
            <person name="Vollmers J."/>
            <person name="Rivas-Marin E."/>
            <person name="Kohn T."/>
            <person name="Peeters S.H."/>
            <person name="Heuer A."/>
            <person name="Rast P."/>
            <person name="Oberbeckmann S."/>
            <person name="Bunk B."/>
            <person name="Jeske O."/>
            <person name="Meyerdierks A."/>
            <person name="Storesund J.E."/>
            <person name="Kallscheuer N."/>
            <person name="Luecker S."/>
            <person name="Lage O.M."/>
            <person name="Pohl T."/>
            <person name="Merkel B.J."/>
            <person name="Hornburger P."/>
            <person name="Mueller R.-W."/>
            <person name="Bruemmer F."/>
            <person name="Labrenz M."/>
            <person name="Spormann A.M."/>
            <person name="Op den Camp H."/>
            <person name="Overmann J."/>
            <person name="Amann R."/>
            <person name="Jetten M.S.M."/>
            <person name="Mascher T."/>
            <person name="Medema M.H."/>
            <person name="Devos D.P."/>
            <person name="Kaster A.-K."/>
            <person name="Ovreas L."/>
            <person name="Rohde M."/>
            <person name="Galperin M.Y."/>
            <person name="Jogler C."/>
        </authorList>
    </citation>
    <scope>NUCLEOTIDE SEQUENCE [LARGE SCALE GENOMIC DNA]</scope>
    <source>
        <strain evidence="1 2">Q31a</strain>
    </source>
</reference>
<protein>
    <submittedName>
        <fullName evidence="1">Uncharacterized protein</fullName>
    </submittedName>
</protein>
<dbReference type="Proteomes" id="UP000318017">
    <property type="component" value="Chromosome"/>
</dbReference>
<dbReference type="AlphaFoldDB" id="A0A518GE11"/>
<organism evidence="1 2">
    <name type="scientific">Aureliella helgolandensis</name>
    <dbReference type="NCBI Taxonomy" id="2527968"/>
    <lineage>
        <taxon>Bacteria</taxon>
        <taxon>Pseudomonadati</taxon>
        <taxon>Planctomycetota</taxon>
        <taxon>Planctomycetia</taxon>
        <taxon>Pirellulales</taxon>
        <taxon>Pirellulaceae</taxon>
        <taxon>Aureliella</taxon>
    </lineage>
</organism>
<proteinExistence type="predicted"/>